<dbReference type="Gene3D" id="3.30.200.20">
    <property type="entry name" value="Phosphorylase Kinase, domain 1"/>
    <property type="match status" value="1"/>
</dbReference>
<dbReference type="Pfam" id="PF00023">
    <property type="entry name" value="Ank"/>
    <property type="match status" value="1"/>
</dbReference>
<evidence type="ECO:0000259" key="6">
    <source>
        <dbReference type="PROSITE" id="PS50011"/>
    </source>
</evidence>
<organism evidence="7 8">
    <name type="scientific">Durusdinium trenchii</name>
    <dbReference type="NCBI Taxonomy" id="1381693"/>
    <lineage>
        <taxon>Eukaryota</taxon>
        <taxon>Sar</taxon>
        <taxon>Alveolata</taxon>
        <taxon>Dinophyceae</taxon>
        <taxon>Suessiales</taxon>
        <taxon>Symbiodiniaceae</taxon>
        <taxon>Durusdinium</taxon>
    </lineage>
</organism>
<keyword evidence="5" id="KW-1133">Transmembrane helix</keyword>
<feature type="transmembrane region" description="Helical" evidence="5">
    <location>
        <begin position="366"/>
        <end position="386"/>
    </location>
</feature>
<dbReference type="Pfam" id="PF12796">
    <property type="entry name" value="Ank_2"/>
    <property type="match status" value="1"/>
</dbReference>
<dbReference type="Pfam" id="PF00069">
    <property type="entry name" value="Pkinase"/>
    <property type="match status" value="1"/>
</dbReference>
<feature type="repeat" description="ANK" evidence="2">
    <location>
        <begin position="445"/>
        <end position="477"/>
    </location>
</feature>
<feature type="transmembrane region" description="Helical" evidence="5">
    <location>
        <begin position="266"/>
        <end position="288"/>
    </location>
</feature>
<proteinExistence type="inferred from homology"/>
<evidence type="ECO:0000313" key="8">
    <source>
        <dbReference type="Proteomes" id="UP001642464"/>
    </source>
</evidence>
<keyword evidence="2" id="KW-0040">ANK repeat</keyword>
<evidence type="ECO:0000313" key="7">
    <source>
        <dbReference type="EMBL" id="CAK9042540.1"/>
    </source>
</evidence>
<protein>
    <recommendedName>
        <fullName evidence="6">Protein kinase domain-containing protein</fullName>
    </recommendedName>
</protein>
<evidence type="ECO:0000256" key="5">
    <source>
        <dbReference type="SAM" id="Phobius"/>
    </source>
</evidence>
<feature type="transmembrane region" description="Helical" evidence="5">
    <location>
        <begin position="39"/>
        <end position="61"/>
    </location>
</feature>
<evidence type="ECO:0000256" key="3">
    <source>
        <dbReference type="PROSITE-ProRule" id="PRU10141"/>
    </source>
</evidence>
<dbReference type="PROSITE" id="PS50297">
    <property type="entry name" value="ANK_REP_REGION"/>
    <property type="match status" value="2"/>
</dbReference>
<dbReference type="GO" id="GO:0016301">
    <property type="term" value="F:kinase activity"/>
    <property type="evidence" value="ECO:0007669"/>
    <property type="project" value="UniProtKB-KW"/>
</dbReference>
<dbReference type="PROSITE" id="PS50011">
    <property type="entry name" value="PROTEIN_KINASE_DOM"/>
    <property type="match status" value="1"/>
</dbReference>
<dbReference type="Proteomes" id="UP001642464">
    <property type="component" value="Unassembled WGS sequence"/>
</dbReference>
<feature type="transmembrane region" description="Helical" evidence="5">
    <location>
        <begin position="155"/>
        <end position="176"/>
    </location>
</feature>
<dbReference type="SUPFAM" id="SSF48403">
    <property type="entry name" value="Ankyrin repeat"/>
    <property type="match status" value="1"/>
</dbReference>
<accession>A0ABP0LTM7</accession>
<evidence type="ECO:0000256" key="4">
    <source>
        <dbReference type="SAM" id="MobiDB-lite"/>
    </source>
</evidence>
<feature type="domain" description="Protein kinase" evidence="6">
    <location>
        <begin position="680"/>
        <end position="961"/>
    </location>
</feature>
<dbReference type="InterPro" id="IPR011009">
    <property type="entry name" value="Kinase-like_dom_sf"/>
</dbReference>
<keyword evidence="5" id="KW-0472">Membrane</keyword>
<keyword evidence="3" id="KW-0067">ATP-binding</keyword>
<dbReference type="SMART" id="SM00220">
    <property type="entry name" value="S_TKc"/>
    <property type="match status" value="1"/>
</dbReference>
<dbReference type="InterPro" id="IPR000719">
    <property type="entry name" value="Prot_kinase_dom"/>
</dbReference>
<dbReference type="InterPro" id="IPR017441">
    <property type="entry name" value="Protein_kinase_ATP_BS"/>
</dbReference>
<keyword evidence="7" id="KW-0808">Transferase</keyword>
<comment type="similarity">
    <text evidence="1">Belongs to the protein kinase superfamily. TKL Ser/Thr protein kinase family.</text>
</comment>
<feature type="compositionally biased region" description="Basic and acidic residues" evidence="4">
    <location>
        <begin position="1"/>
        <end position="10"/>
    </location>
</feature>
<sequence>MEGFNLDRKGSATSFSAPSANDDGEDAEELRLFKLRYRLFGFLCLHCFAYVAEFGAILDFAIGGNFKLLFSMSVPLVLSGLLCTHAAWNAEPTQLTWWWGLPLRSQSPLVRWTLWAPLGFLQGVIILLAWDQYLERKNHVDNRTKDKDMWNRYHCKAVASLCEGLPALSVVVYTSWNMNYPEDAPTLRMFWPYEQHFLSVVGLCLFISSGFGIVELDFCCSKTVSQRMKKSVLYEVIHHTFRSCEVTCRTMMHVSFCVITKRLVNWWWCPFVFMNLVLPNLMVLVYGGDESSRLVRFVCCLPCAWVNIFMFVDSPYKRRAARIISFWYDIRFALEIFLLPALACAAAVWVHGFQGDTLSMILLHPFQLHPGLCGFGIFCILMYLTLRMYVRVSVSRQMDAIDIYTPCEQGQKEVVQEVMVTLGAEVRELTRSASADIDLNRADVDGLTPLMMACRRGHTEVCELLVQRGAFVSIVHKGEPGIRNWSIACWRGWTALHMAARHNHHRIIRIFANNGASQEDSQYLDAKSETPLHVAAWAGAFEAAKELVQHWPQWLSAENKHKKNPQDLAQNHRLKQLLKPSSSWFHNAEEGTTSDMGSYRPQVSSHRTSSSIEVWLSVPLHISRKRVHLRAPGLCSYVAASCGGALGRLCLITGDEEADQNEELQLSDLVPIDRMGNQVPFNQAIIGEGAFGQVFRARHRRRETLYAVKVFKTQRSQRGVSPEVARECEVGTHVRQTPHPCIVKLHMVTFDEDLGLYTLVMEFCPSNLFQQVHTANLEALSKSTHYKPMPQTLDWLGQVFLGLEHMHHRLNMLFRDLKPANVILDSALCAKLADFGSGRMGPSAGAYSFGHPAGTMGYCAPEVLGGMPHDETADLYSLGVLTWLLFTGGMPGTQPPVQPRPEVHQHLYDWMLLRKCVEDNLPAFRSVEGAEPEDARNCVHLFVQPPDRRMRHKELRAHPLFQSLKLPSYEAGPTQVETWLDERGFLKRQR</sequence>
<feature type="transmembrane region" description="Helical" evidence="5">
    <location>
        <begin position="196"/>
        <end position="220"/>
    </location>
</feature>
<dbReference type="InterPro" id="IPR002110">
    <property type="entry name" value="Ankyrin_rpt"/>
</dbReference>
<comment type="caution">
    <text evidence="7">The sequence shown here is derived from an EMBL/GenBank/DDBJ whole genome shotgun (WGS) entry which is preliminary data.</text>
</comment>
<feature type="binding site" evidence="3">
    <location>
        <position position="709"/>
    </location>
    <ligand>
        <name>ATP</name>
        <dbReference type="ChEBI" id="CHEBI:30616"/>
    </ligand>
</feature>
<dbReference type="SUPFAM" id="SSF56112">
    <property type="entry name" value="Protein kinase-like (PK-like)"/>
    <property type="match status" value="1"/>
</dbReference>
<evidence type="ECO:0000256" key="2">
    <source>
        <dbReference type="PROSITE-ProRule" id="PRU00023"/>
    </source>
</evidence>
<feature type="region of interest" description="Disordered" evidence="4">
    <location>
        <begin position="1"/>
        <end position="23"/>
    </location>
</feature>
<keyword evidence="5" id="KW-0812">Transmembrane</keyword>
<keyword evidence="8" id="KW-1185">Reference proteome</keyword>
<reference evidence="7 8" key="1">
    <citation type="submission" date="2024-02" db="EMBL/GenBank/DDBJ databases">
        <authorList>
            <person name="Chen Y."/>
            <person name="Shah S."/>
            <person name="Dougan E. K."/>
            <person name="Thang M."/>
            <person name="Chan C."/>
        </authorList>
    </citation>
    <scope>NUCLEOTIDE SEQUENCE [LARGE SCALE GENOMIC DNA]</scope>
</reference>
<keyword evidence="7" id="KW-0418">Kinase</keyword>
<dbReference type="EMBL" id="CAXAMM010018002">
    <property type="protein sequence ID" value="CAK9042540.1"/>
    <property type="molecule type" value="Genomic_DNA"/>
</dbReference>
<dbReference type="InterPro" id="IPR051681">
    <property type="entry name" value="Ser/Thr_Kinases-Pseudokinases"/>
</dbReference>
<dbReference type="PANTHER" id="PTHR44329">
    <property type="entry name" value="SERINE/THREONINE-PROTEIN KINASE TNNI3K-RELATED"/>
    <property type="match status" value="1"/>
</dbReference>
<evidence type="ECO:0000256" key="1">
    <source>
        <dbReference type="ARBA" id="ARBA00005843"/>
    </source>
</evidence>
<name>A0ABP0LTM7_9DINO</name>
<dbReference type="PROSITE" id="PS50088">
    <property type="entry name" value="ANK_REPEAT"/>
    <property type="match status" value="2"/>
</dbReference>
<dbReference type="PROSITE" id="PS00107">
    <property type="entry name" value="PROTEIN_KINASE_ATP"/>
    <property type="match status" value="1"/>
</dbReference>
<feature type="transmembrane region" description="Helical" evidence="5">
    <location>
        <begin position="294"/>
        <end position="312"/>
    </location>
</feature>
<feature type="transmembrane region" description="Helical" evidence="5">
    <location>
        <begin position="112"/>
        <end position="134"/>
    </location>
</feature>
<dbReference type="SMART" id="SM00248">
    <property type="entry name" value="ANK"/>
    <property type="match status" value="3"/>
</dbReference>
<keyword evidence="3" id="KW-0547">Nucleotide-binding</keyword>
<gene>
    <name evidence="7" type="ORF">SCF082_LOCUS24466</name>
</gene>
<dbReference type="InterPro" id="IPR036770">
    <property type="entry name" value="Ankyrin_rpt-contain_sf"/>
</dbReference>
<dbReference type="Gene3D" id="1.10.510.10">
    <property type="entry name" value="Transferase(Phosphotransferase) domain 1"/>
    <property type="match status" value="1"/>
</dbReference>
<feature type="repeat" description="ANK" evidence="2">
    <location>
        <begin position="491"/>
        <end position="523"/>
    </location>
</feature>
<dbReference type="Gene3D" id="1.25.40.20">
    <property type="entry name" value="Ankyrin repeat-containing domain"/>
    <property type="match status" value="1"/>
</dbReference>
<feature type="transmembrane region" description="Helical" evidence="5">
    <location>
        <begin position="332"/>
        <end position="354"/>
    </location>
</feature>
<dbReference type="CDD" id="cd14014">
    <property type="entry name" value="STKc_PknB_like"/>
    <property type="match status" value="1"/>
</dbReference>